<dbReference type="EMBL" id="ACZV01000004">
    <property type="protein sequence ID" value="EEX93976.1"/>
    <property type="molecule type" value="Genomic_DNA"/>
</dbReference>
<evidence type="ECO:0000256" key="6">
    <source>
        <dbReference type="ARBA" id="ARBA00022989"/>
    </source>
</evidence>
<reference evidence="11" key="2">
    <citation type="submission" date="2011-08" db="EMBL/GenBank/DDBJ databases">
        <authorList>
            <person name="Hoffman M."/>
            <person name="Strain E.A."/>
            <person name="Brown E."/>
            <person name="Allard M.W."/>
        </authorList>
    </citation>
    <scope>NUCLEOTIDE SEQUENCE</scope>
    <source>
        <strain evidence="11">CIP 102891</strain>
    </source>
</reference>
<keyword evidence="6 9" id="KW-1133">Transmembrane helix</keyword>
<name>C9QDS4_VIBOR</name>
<dbReference type="AlphaFoldDB" id="C9QDS4"/>
<dbReference type="OrthoDB" id="9814020at2"/>
<dbReference type="GO" id="GO:0005886">
    <property type="term" value="C:plasma membrane"/>
    <property type="evidence" value="ECO:0007669"/>
    <property type="project" value="UniProtKB-SubCell"/>
</dbReference>
<evidence type="ECO:0000256" key="7">
    <source>
        <dbReference type="ARBA" id="ARBA00023136"/>
    </source>
</evidence>
<feature type="transmembrane region" description="Helical" evidence="9">
    <location>
        <begin position="118"/>
        <end position="136"/>
    </location>
</feature>
<feature type="transmembrane region" description="Helical" evidence="9">
    <location>
        <begin position="79"/>
        <end position="98"/>
    </location>
</feature>
<feature type="transmembrane region" description="Helical" evidence="9">
    <location>
        <begin position="52"/>
        <end position="72"/>
    </location>
</feature>
<evidence type="ECO:0000313" key="13">
    <source>
        <dbReference type="Proteomes" id="UP000003515"/>
    </source>
</evidence>
<keyword evidence="4" id="KW-0997">Cell inner membrane</keyword>
<dbReference type="PANTHER" id="PTHR30574:SF1">
    <property type="entry name" value="SULPHUR TRANSPORT DOMAIN-CONTAINING PROTEIN"/>
    <property type="match status" value="1"/>
</dbReference>
<keyword evidence="7 9" id="KW-0472">Membrane</keyword>
<dbReference type="InterPro" id="IPR007272">
    <property type="entry name" value="Sulf_transp_TsuA/YedE"/>
</dbReference>
<dbReference type="PANTHER" id="PTHR30574">
    <property type="entry name" value="INNER MEMBRANE PROTEIN YEDE"/>
    <property type="match status" value="1"/>
</dbReference>
<organism evidence="11 12">
    <name type="scientific">Vibrio orientalis CIP 102891 = ATCC 33934</name>
    <dbReference type="NCBI Taxonomy" id="675816"/>
    <lineage>
        <taxon>Bacteria</taxon>
        <taxon>Pseudomonadati</taxon>
        <taxon>Pseudomonadota</taxon>
        <taxon>Gammaproteobacteria</taxon>
        <taxon>Vibrionales</taxon>
        <taxon>Vibrionaceae</taxon>
        <taxon>Vibrio</taxon>
        <taxon>Vibrio oreintalis group</taxon>
    </lineage>
</organism>
<comment type="subcellular location">
    <subcellularLocation>
        <location evidence="1">Cell inner membrane</location>
        <topology evidence="1">Multi-pass membrane protein</topology>
    </subcellularLocation>
</comment>
<proteinExistence type="inferred from homology"/>
<evidence type="ECO:0000256" key="3">
    <source>
        <dbReference type="ARBA" id="ARBA00022475"/>
    </source>
</evidence>
<evidence type="ECO:0000256" key="1">
    <source>
        <dbReference type="ARBA" id="ARBA00004429"/>
    </source>
</evidence>
<evidence type="ECO:0000256" key="4">
    <source>
        <dbReference type="ARBA" id="ARBA00022519"/>
    </source>
</evidence>
<comment type="caution">
    <text evidence="11">The sequence shown here is derived from an EMBL/GenBank/DDBJ whole genome shotgun (WGS) entry which is preliminary data.</text>
</comment>
<dbReference type="RefSeq" id="WP_004411649.1">
    <property type="nucleotide sequence ID" value="NZ_ACZV01000004.1"/>
</dbReference>
<dbReference type="Pfam" id="PF04143">
    <property type="entry name" value="Sulf_transp"/>
    <property type="match status" value="1"/>
</dbReference>
<evidence type="ECO:0000313" key="11">
    <source>
        <dbReference type="EMBL" id="EGU47509.1"/>
    </source>
</evidence>
<protein>
    <submittedName>
        <fullName evidence="10">DUF395 domain-containing protein</fullName>
    </submittedName>
</protein>
<reference evidence="10 13" key="1">
    <citation type="submission" date="2009-10" db="EMBL/GenBank/DDBJ databases">
        <authorList>
            <consortium name="Los Alamos National Laboratory (LANL)"/>
            <consortium name="National Microbial Pathogen Data Resource (NMPDR)"/>
            <person name="Munk A.C."/>
            <person name="Chertkov O."/>
            <person name="Tapia R."/>
            <person name="Green L."/>
            <person name="Rogers Y."/>
            <person name="Detter J.C."/>
            <person name="Bruce D."/>
            <person name="Brettin T.S."/>
            <person name="Colwell R.R."/>
            <person name="Huq A."/>
            <person name="Grim C.J."/>
            <person name="Hasan N.A."/>
            <person name="Bartels D."/>
            <person name="Vonstein V."/>
        </authorList>
    </citation>
    <scope>NUCLEOTIDE SEQUENCE [LARGE SCALE GENOMIC DNA]</scope>
    <source>
        <strain evidence="10 13">CIP 102891</strain>
    </source>
</reference>
<reference evidence="11 12" key="3">
    <citation type="journal article" date="2012" name="Int. J. Syst. Evol. Microbiol.">
        <title>Vibrio caribbeanicus sp. nov., isolated from the marine sponge Scleritoderma cyanea.</title>
        <authorList>
            <person name="Hoffmann M."/>
            <person name="Monday S.R."/>
            <person name="Allard M.W."/>
            <person name="Strain E.A."/>
            <person name="Whittaker P."/>
            <person name="Naum M."/>
            <person name="McCarthy P.J."/>
            <person name="Lopez J.V."/>
            <person name="Fischer M."/>
            <person name="Brown E.W."/>
        </authorList>
    </citation>
    <scope>NUCLEOTIDE SEQUENCE [LARGE SCALE GENOMIC DNA]</scope>
    <source>
        <strain evidence="11">CIP 102891</strain>
        <strain evidence="12">CIP 102891 / ATCC 33934</strain>
    </source>
</reference>
<sequence>MFDSVPWMSLLGGMLLGVSALLLMLVNGKTAGISGVVNGLITPMKGNVQWRLLFVGGMIVGGAIALKIFGIVSPDFAQIPFVALVVGGLLVGFGTRVANGCTSGHGICGIGRLSKRSVIATLVFMVTAAVTVYLRLHL</sequence>
<comment type="similarity">
    <text evidence="8">Belongs to the TsuA/YedE (TC 9.B.102) family.</text>
</comment>
<evidence type="ECO:0000313" key="12">
    <source>
        <dbReference type="Proteomes" id="UP000002817"/>
    </source>
</evidence>
<evidence type="ECO:0000256" key="5">
    <source>
        <dbReference type="ARBA" id="ARBA00022692"/>
    </source>
</evidence>
<gene>
    <name evidence="10" type="ORF">VIA_001134</name>
    <name evidence="11" type="ORF">VIOR3934_13812</name>
</gene>
<dbReference type="EMBL" id="AFWH01000050">
    <property type="protein sequence ID" value="EGU47509.1"/>
    <property type="molecule type" value="Genomic_DNA"/>
</dbReference>
<keyword evidence="5 9" id="KW-0812">Transmembrane</keyword>
<dbReference type="STRING" id="675816.VIA_001134"/>
<dbReference type="Proteomes" id="UP000003515">
    <property type="component" value="Unassembled WGS sequence"/>
</dbReference>
<dbReference type="PATRIC" id="fig|675816.5.peg.3318"/>
<keyword evidence="2" id="KW-0813">Transport</keyword>
<evidence type="ECO:0000256" key="2">
    <source>
        <dbReference type="ARBA" id="ARBA00022448"/>
    </source>
</evidence>
<dbReference type="Proteomes" id="UP000002817">
    <property type="component" value="Unassembled WGS sequence"/>
</dbReference>
<evidence type="ECO:0000313" key="10">
    <source>
        <dbReference type="EMBL" id="EEX93976.1"/>
    </source>
</evidence>
<evidence type="ECO:0000256" key="8">
    <source>
        <dbReference type="ARBA" id="ARBA00035655"/>
    </source>
</evidence>
<keyword evidence="3" id="KW-1003">Cell membrane</keyword>
<dbReference type="eggNOG" id="COG2391">
    <property type="taxonomic scope" value="Bacteria"/>
</dbReference>
<evidence type="ECO:0000256" key="9">
    <source>
        <dbReference type="SAM" id="Phobius"/>
    </source>
</evidence>
<accession>C9QDS4</accession>
<keyword evidence="13" id="KW-1185">Reference proteome</keyword>